<dbReference type="Gene3D" id="1.25.40.20">
    <property type="entry name" value="Ankyrin repeat-containing domain"/>
    <property type="match status" value="1"/>
</dbReference>
<feature type="repeat" description="ANK" evidence="3">
    <location>
        <begin position="102"/>
        <end position="134"/>
    </location>
</feature>
<feature type="repeat" description="ANK" evidence="3">
    <location>
        <begin position="36"/>
        <end position="68"/>
    </location>
</feature>
<feature type="compositionally biased region" description="Polar residues" evidence="4">
    <location>
        <begin position="251"/>
        <end position="261"/>
    </location>
</feature>
<keyword evidence="1" id="KW-0677">Repeat</keyword>
<dbReference type="AlphaFoldDB" id="A0A812AMM4"/>
<dbReference type="InterPro" id="IPR002110">
    <property type="entry name" value="Ankyrin_rpt"/>
</dbReference>
<dbReference type="EMBL" id="CAHIKZ030000025">
    <property type="protein sequence ID" value="CAE1141695.1"/>
    <property type="molecule type" value="Genomic_DNA"/>
</dbReference>
<dbReference type="OrthoDB" id="6066131at2759"/>
<protein>
    <submittedName>
        <fullName evidence="5">Uncharacterized protein</fullName>
    </submittedName>
</protein>
<proteinExistence type="predicted"/>
<feature type="region of interest" description="Disordered" evidence="4">
    <location>
        <begin position="196"/>
        <end position="290"/>
    </location>
</feature>
<comment type="caution">
    <text evidence="5">The sequence shown here is derived from an EMBL/GenBank/DDBJ whole genome shotgun (WGS) entry which is preliminary data.</text>
</comment>
<accession>A0A812AMM4</accession>
<keyword evidence="2 3" id="KW-0040">ANK repeat</keyword>
<dbReference type="PROSITE" id="PS50088">
    <property type="entry name" value="ANK_REPEAT"/>
    <property type="match status" value="5"/>
</dbReference>
<feature type="repeat" description="ANK" evidence="3">
    <location>
        <begin position="69"/>
        <end position="101"/>
    </location>
</feature>
<dbReference type="SUPFAM" id="SSF48403">
    <property type="entry name" value="Ankyrin repeat"/>
    <property type="match status" value="1"/>
</dbReference>
<dbReference type="InterPro" id="IPR036770">
    <property type="entry name" value="Ankyrin_rpt-contain_sf"/>
</dbReference>
<dbReference type="Proteomes" id="UP000597762">
    <property type="component" value="Unassembled WGS sequence"/>
</dbReference>
<reference evidence="5" key="1">
    <citation type="submission" date="2021-01" db="EMBL/GenBank/DDBJ databases">
        <authorList>
            <person name="Li R."/>
            <person name="Bekaert M."/>
        </authorList>
    </citation>
    <scope>NUCLEOTIDE SEQUENCE</scope>
    <source>
        <strain evidence="5">Farmed</strain>
    </source>
</reference>
<keyword evidence="6" id="KW-1185">Reference proteome</keyword>
<evidence type="ECO:0000256" key="4">
    <source>
        <dbReference type="SAM" id="MobiDB-lite"/>
    </source>
</evidence>
<feature type="repeat" description="ANK" evidence="3">
    <location>
        <begin position="135"/>
        <end position="167"/>
    </location>
</feature>
<sequence length="422" mass="46273">MYHCRTPLHLACCQGYANIVQELLAWNARTSVGDKESKTPLMKAVECGHADVVEVLLSYQVDGEARDGAGDTSLHLAIKHLHIPIINALIKAGTNPNLKNMDGKTPLHYAILKQDLKIADILLKNKADVNAIDSKQRTPLMFSCQLGDENIVSLLLKKGASVVVKDVNGWSASDHALVKGHQTCVRLLDNQLRQQQQDEDLLKDSTDSSSGMPFKVKRQNSKESGSGTQAIVGGSTAYRRASISRTHLPVPTQQTMYPTENNADDSDETVTFSSHCSQGKDAGSDSWADDTDISLGIEDKKGKATMRVSLAKFIPKTSDNEDNEDCYAELNFKDGESTFGKRSMSPTKKQEDIGNAALPRKGRVSFKEDNEISEVFTSFNNPDTPLISHPDPEPIYATVNKPKKLTLEQQRGNKSTNGNSFL</sequence>
<feature type="compositionally biased region" description="Polar residues" evidence="4">
    <location>
        <begin position="407"/>
        <end position="422"/>
    </location>
</feature>
<dbReference type="Pfam" id="PF12796">
    <property type="entry name" value="Ank_2"/>
    <property type="match status" value="2"/>
</dbReference>
<name>A0A812AMM4_ACAPH</name>
<dbReference type="PROSITE" id="PS50297">
    <property type="entry name" value="ANK_REP_REGION"/>
    <property type="match status" value="5"/>
</dbReference>
<dbReference type="SMART" id="SM00248">
    <property type="entry name" value="ANK"/>
    <property type="match status" value="5"/>
</dbReference>
<organism evidence="5 6">
    <name type="scientific">Acanthosepion pharaonis</name>
    <name type="common">Pharaoh cuttlefish</name>
    <name type="synonym">Sepia pharaonis</name>
    <dbReference type="NCBI Taxonomy" id="158019"/>
    <lineage>
        <taxon>Eukaryota</taxon>
        <taxon>Metazoa</taxon>
        <taxon>Spiralia</taxon>
        <taxon>Lophotrochozoa</taxon>
        <taxon>Mollusca</taxon>
        <taxon>Cephalopoda</taxon>
        <taxon>Coleoidea</taxon>
        <taxon>Decapodiformes</taxon>
        <taxon>Sepiida</taxon>
        <taxon>Sepiina</taxon>
        <taxon>Sepiidae</taxon>
        <taxon>Acanthosepion</taxon>
    </lineage>
</organism>
<dbReference type="PANTHER" id="PTHR24171">
    <property type="entry name" value="ANKYRIN REPEAT DOMAIN-CONTAINING PROTEIN 39-RELATED"/>
    <property type="match status" value="1"/>
</dbReference>
<gene>
    <name evidence="5" type="ORF">SPHA_915</name>
</gene>
<evidence type="ECO:0000256" key="3">
    <source>
        <dbReference type="PROSITE-ProRule" id="PRU00023"/>
    </source>
</evidence>
<dbReference type="PANTHER" id="PTHR24171:SF9">
    <property type="entry name" value="ANKYRIN REPEAT DOMAIN-CONTAINING PROTEIN 39"/>
    <property type="match status" value="1"/>
</dbReference>
<feature type="region of interest" description="Disordered" evidence="4">
    <location>
        <begin position="402"/>
        <end position="422"/>
    </location>
</feature>
<feature type="repeat" description="ANK" evidence="3">
    <location>
        <begin position="3"/>
        <end position="35"/>
    </location>
</feature>
<evidence type="ECO:0000313" key="5">
    <source>
        <dbReference type="EMBL" id="CAE1141695.1"/>
    </source>
</evidence>
<evidence type="ECO:0000313" key="6">
    <source>
        <dbReference type="Proteomes" id="UP000597762"/>
    </source>
</evidence>
<dbReference type="Pfam" id="PF00023">
    <property type="entry name" value="Ank"/>
    <property type="match status" value="1"/>
</dbReference>
<evidence type="ECO:0000256" key="1">
    <source>
        <dbReference type="ARBA" id="ARBA00022737"/>
    </source>
</evidence>
<evidence type="ECO:0000256" key="2">
    <source>
        <dbReference type="ARBA" id="ARBA00023043"/>
    </source>
</evidence>